<proteinExistence type="predicted"/>
<evidence type="ECO:0000313" key="3">
    <source>
        <dbReference type="Proteomes" id="UP001501591"/>
    </source>
</evidence>
<feature type="transmembrane region" description="Helical" evidence="1">
    <location>
        <begin position="150"/>
        <end position="168"/>
    </location>
</feature>
<feature type="transmembrane region" description="Helical" evidence="1">
    <location>
        <begin position="18"/>
        <end position="36"/>
    </location>
</feature>
<gene>
    <name evidence="2" type="ORF">GCM10022383_14780</name>
</gene>
<dbReference type="Proteomes" id="UP001501591">
    <property type="component" value="Unassembled WGS sequence"/>
</dbReference>
<evidence type="ECO:0000313" key="2">
    <source>
        <dbReference type="EMBL" id="GAA3937603.1"/>
    </source>
</evidence>
<feature type="transmembrane region" description="Helical" evidence="1">
    <location>
        <begin position="113"/>
        <end position="138"/>
    </location>
</feature>
<sequence length="238" mass="24772">MIEVDATATAARDRQRTWMLGGALFAASALTGFAQLSQLIPGIRYLSLPDVLFAAGAVVFAVGLGRAGSVTARGRLGTTIITALAVWLVLTPALLVLLLSLTSPGASGMSIPAAVAVSAMVGVSIDVVALVLALIAVVEVGRAGVVPRPWRWAPLWALLVVIPMRVLRSGFVGYGLPPEALLGLLGVSAFIEFVVIAALGVLAVVLAARPAPARRSTARRDEPRKTLFPLIERVNADR</sequence>
<organism evidence="2 3">
    <name type="scientific">Microbacterium soli</name>
    <dbReference type="NCBI Taxonomy" id="446075"/>
    <lineage>
        <taxon>Bacteria</taxon>
        <taxon>Bacillati</taxon>
        <taxon>Actinomycetota</taxon>
        <taxon>Actinomycetes</taxon>
        <taxon>Micrococcales</taxon>
        <taxon>Microbacteriaceae</taxon>
        <taxon>Microbacterium</taxon>
    </lineage>
</organism>
<dbReference type="EMBL" id="BAABCP010000001">
    <property type="protein sequence ID" value="GAA3937603.1"/>
    <property type="molecule type" value="Genomic_DNA"/>
</dbReference>
<feature type="transmembrane region" description="Helical" evidence="1">
    <location>
        <begin position="76"/>
        <end position="101"/>
    </location>
</feature>
<reference evidence="3" key="1">
    <citation type="journal article" date="2019" name="Int. J. Syst. Evol. Microbiol.">
        <title>The Global Catalogue of Microorganisms (GCM) 10K type strain sequencing project: providing services to taxonomists for standard genome sequencing and annotation.</title>
        <authorList>
            <consortium name="The Broad Institute Genomics Platform"/>
            <consortium name="The Broad Institute Genome Sequencing Center for Infectious Disease"/>
            <person name="Wu L."/>
            <person name="Ma J."/>
        </authorList>
    </citation>
    <scope>NUCLEOTIDE SEQUENCE [LARGE SCALE GENOMIC DNA]</scope>
    <source>
        <strain evidence="3">JCM 17024</strain>
    </source>
</reference>
<accession>A0ABP7N7Q6</accession>
<keyword evidence="1" id="KW-0472">Membrane</keyword>
<keyword evidence="1" id="KW-0812">Transmembrane</keyword>
<protein>
    <submittedName>
        <fullName evidence="2">Uncharacterized protein</fullName>
    </submittedName>
</protein>
<keyword evidence="3" id="KW-1185">Reference proteome</keyword>
<name>A0ABP7N7Q6_9MICO</name>
<keyword evidence="1" id="KW-1133">Transmembrane helix</keyword>
<feature type="transmembrane region" description="Helical" evidence="1">
    <location>
        <begin position="180"/>
        <end position="208"/>
    </location>
</feature>
<feature type="transmembrane region" description="Helical" evidence="1">
    <location>
        <begin position="42"/>
        <end position="64"/>
    </location>
</feature>
<dbReference type="RefSeq" id="WP_344818894.1">
    <property type="nucleotide sequence ID" value="NZ_BAABCP010000001.1"/>
</dbReference>
<comment type="caution">
    <text evidence="2">The sequence shown here is derived from an EMBL/GenBank/DDBJ whole genome shotgun (WGS) entry which is preliminary data.</text>
</comment>
<evidence type="ECO:0000256" key="1">
    <source>
        <dbReference type="SAM" id="Phobius"/>
    </source>
</evidence>